<feature type="compositionally biased region" description="Pro residues" evidence="2">
    <location>
        <begin position="593"/>
        <end position="606"/>
    </location>
</feature>
<evidence type="ECO:0000256" key="2">
    <source>
        <dbReference type="SAM" id="MobiDB-lite"/>
    </source>
</evidence>
<dbReference type="PANTHER" id="PTHR13196">
    <property type="entry name" value="DENN DOMAIN-CONTAINING"/>
    <property type="match status" value="1"/>
</dbReference>
<dbReference type="InterPro" id="IPR043153">
    <property type="entry name" value="DENN_C"/>
</dbReference>
<dbReference type="PANTHER" id="PTHR13196:SF14">
    <property type="entry name" value="UDENN DOMAIN-CONTAINING PROTEIN"/>
    <property type="match status" value="1"/>
</dbReference>
<dbReference type="InterPro" id="IPR040032">
    <property type="entry name" value="DENND1A/B/C"/>
</dbReference>
<reference evidence="4 5" key="1">
    <citation type="submission" date="2019-03" db="EMBL/GenBank/DDBJ databases">
        <title>Single cell metagenomics reveals metabolic interactions within the superorganism composed of flagellate Streblomastix strix and complex community of Bacteroidetes bacteria on its surface.</title>
        <authorList>
            <person name="Treitli S.C."/>
            <person name="Kolisko M."/>
            <person name="Husnik F."/>
            <person name="Keeling P."/>
            <person name="Hampl V."/>
        </authorList>
    </citation>
    <scope>NUCLEOTIDE SEQUENCE [LARGE SCALE GENOMIC DNA]</scope>
    <source>
        <strain evidence="4">ST1C</strain>
    </source>
</reference>
<evidence type="ECO:0000259" key="3">
    <source>
        <dbReference type="SMART" id="SM00799"/>
    </source>
</evidence>
<organism evidence="4 5">
    <name type="scientific">Streblomastix strix</name>
    <dbReference type="NCBI Taxonomy" id="222440"/>
    <lineage>
        <taxon>Eukaryota</taxon>
        <taxon>Metamonada</taxon>
        <taxon>Preaxostyla</taxon>
        <taxon>Oxymonadida</taxon>
        <taxon>Streblomastigidae</taxon>
        <taxon>Streblomastix</taxon>
    </lineage>
</organism>
<dbReference type="GO" id="GO:0032456">
    <property type="term" value="P:endocytic recycling"/>
    <property type="evidence" value="ECO:0007669"/>
    <property type="project" value="TreeGrafter"/>
</dbReference>
<feature type="region of interest" description="Disordered" evidence="2">
    <location>
        <begin position="471"/>
        <end position="492"/>
    </location>
</feature>
<feature type="compositionally biased region" description="Polar residues" evidence="2">
    <location>
        <begin position="179"/>
        <end position="195"/>
    </location>
</feature>
<dbReference type="GO" id="GO:0005085">
    <property type="term" value="F:guanyl-nucleotide exchange factor activity"/>
    <property type="evidence" value="ECO:0007669"/>
    <property type="project" value="InterPro"/>
</dbReference>
<evidence type="ECO:0000256" key="1">
    <source>
        <dbReference type="SAM" id="Coils"/>
    </source>
</evidence>
<proteinExistence type="predicted"/>
<comment type="caution">
    <text evidence="4">The sequence shown here is derived from an EMBL/GenBank/DDBJ whole genome shotgun (WGS) entry which is preliminary data.</text>
</comment>
<sequence length="945" mass="110382">MKTLLTVLHSQYIRSPCYEMRRNIRVGNNEGKTQSERENLYNQRIQQLQQGLSILFTPTLEYMSKISPEKIILGKRMFNLNIPIAIMQQPQKQMVSFSIAPTPSSIKENMIIDHISHSFERPDTIFPKYEPFIDAKAKFELIYKLFFYHFSPFRSEPRKLFSQYSSSYANVGVTDDTIKQSQSKQSFNSDQQQPEQQHRGISPQNQIIQDQHQITDSNENIIQPNLPINKHRSISPPQFSSSSPSPISSLIPINITKLSEKQLRKLVRQQVDIILDIHNWILLERRVVVIGSNMSEISEFCSSLKVFLIPFIWKSVFIPILSYNLIDHLGMSVPSIIGVVRENVIQNTKKSQDAEFNSKNRTSKQQVFQISKEQQIKQSNQSHSFHSVSVGWINQSYSKLIPAQNTIPNALSKLCFGAAVIDLDEGSVFFPIESKENQKLVLFSYASLKENQNLKSRIIKTGFVKLYSPEDGKKKEEQTIERENSIEMQTNDKLNMHQIVQIDNQSNQADNQSIDSQAQPHPSHSPLSQNNIDQITLKPENTDQSIKHVDNNNQTSPLLQSESNIHNSNDAFIRISTPITPQTSSSSSSSNQPPIPPPSRPIPIPPPSMYIPYQINSYQFNSIHSISTPYIQPESEAVNILSLFFKYHIAIMQPYKESCQIIETFVNPATGVKNIAENKQQVQQSDDQKLDGENIQNIKEDEDINNGEKINIEFKEEDEEDGDETVEYDEEEYQNLYRKLKIKRDFIDKMKKYDKQVGFEIVKEIFLKQYNQQDQEFLKQFTDTRLFREFTEMRKFRLKMKDICAHLKDEFMKKEEERKKQNDLKKEQIIENEKQKDKEIDDDIYQDNEDDLSSSIYSEEYFNNFLEDFVDIEIEAMKQKKNSKIDAYFKTISDSFGQERTNEWRKRRDAEIKDELRRKRVKMKERKRFKKMNELKKLQNKQKKE</sequence>
<dbReference type="Gene3D" id="3.40.50.11500">
    <property type="match status" value="1"/>
</dbReference>
<gene>
    <name evidence="4" type="ORF">EZS28_011845</name>
</gene>
<feature type="region of interest" description="Disordered" evidence="2">
    <location>
        <begin position="506"/>
        <end position="530"/>
    </location>
</feature>
<keyword evidence="1" id="KW-0175">Coiled coil</keyword>
<dbReference type="EMBL" id="SNRW01002481">
    <property type="protein sequence ID" value="KAA6392630.1"/>
    <property type="molecule type" value="Genomic_DNA"/>
</dbReference>
<dbReference type="AlphaFoldDB" id="A0A5J4WCS2"/>
<dbReference type="Pfam" id="PF02141">
    <property type="entry name" value="DENN"/>
    <property type="match status" value="1"/>
</dbReference>
<dbReference type="Proteomes" id="UP000324800">
    <property type="component" value="Unassembled WGS sequence"/>
</dbReference>
<feature type="compositionally biased region" description="Basic and acidic residues" evidence="2">
    <location>
        <begin position="471"/>
        <end position="485"/>
    </location>
</feature>
<dbReference type="SMART" id="SM00799">
    <property type="entry name" value="DENN"/>
    <property type="match status" value="1"/>
</dbReference>
<protein>
    <recommendedName>
        <fullName evidence="3">cDENN domain-containing protein</fullName>
    </recommendedName>
</protein>
<evidence type="ECO:0000313" key="5">
    <source>
        <dbReference type="Proteomes" id="UP000324800"/>
    </source>
</evidence>
<feature type="coiled-coil region" evidence="1">
    <location>
        <begin position="804"/>
        <end position="832"/>
    </location>
</feature>
<dbReference type="InterPro" id="IPR001194">
    <property type="entry name" value="cDENN_dom"/>
</dbReference>
<dbReference type="OrthoDB" id="206724at2759"/>
<name>A0A5J4WCS2_9EUKA</name>
<feature type="region of interest" description="Disordered" evidence="2">
    <location>
        <begin position="578"/>
        <end position="606"/>
    </location>
</feature>
<dbReference type="GO" id="GO:0005829">
    <property type="term" value="C:cytosol"/>
    <property type="evidence" value="ECO:0007669"/>
    <property type="project" value="TreeGrafter"/>
</dbReference>
<dbReference type="GO" id="GO:1901981">
    <property type="term" value="F:phosphatidylinositol phosphate binding"/>
    <property type="evidence" value="ECO:0007669"/>
    <property type="project" value="TreeGrafter"/>
</dbReference>
<evidence type="ECO:0000313" key="4">
    <source>
        <dbReference type="EMBL" id="KAA6392630.1"/>
    </source>
</evidence>
<feature type="domain" description="cDENN" evidence="3">
    <location>
        <begin position="161"/>
        <end position="357"/>
    </location>
</feature>
<feature type="region of interest" description="Disordered" evidence="2">
    <location>
        <begin position="179"/>
        <end position="202"/>
    </location>
</feature>
<feature type="compositionally biased region" description="Low complexity" evidence="2">
    <location>
        <begin position="578"/>
        <end position="592"/>
    </location>
</feature>
<dbReference type="GO" id="GO:0006897">
    <property type="term" value="P:endocytosis"/>
    <property type="evidence" value="ECO:0007669"/>
    <property type="project" value="TreeGrafter"/>
</dbReference>
<accession>A0A5J4WCS2</accession>